<accession>A0A1I8BE28</accession>
<organism evidence="1 2">
    <name type="scientific">Meloidogyne hapla</name>
    <name type="common">Root-knot nematode worm</name>
    <dbReference type="NCBI Taxonomy" id="6305"/>
    <lineage>
        <taxon>Eukaryota</taxon>
        <taxon>Metazoa</taxon>
        <taxon>Ecdysozoa</taxon>
        <taxon>Nematoda</taxon>
        <taxon>Chromadorea</taxon>
        <taxon>Rhabditida</taxon>
        <taxon>Tylenchina</taxon>
        <taxon>Tylenchomorpha</taxon>
        <taxon>Tylenchoidea</taxon>
        <taxon>Meloidogynidae</taxon>
        <taxon>Meloidogyninae</taxon>
        <taxon>Meloidogyne</taxon>
    </lineage>
</organism>
<protein>
    <submittedName>
        <fullName evidence="2">Sep15_SelM domain-containing protein</fullName>
    </submittedName>
</protein>
<evidence type="ECO:0000313" key="2">
    <source>
        <dbReference type="WBParaSite" id="MhA1_Contig211.frz3.gene3"/>
    </source>
</evidence>
<sequence length="60" mass="6921">MQANTTITSSDLTASLHPYIEVRPGSWKLFVLHNEPTKLMEEQLNEEQLKDIEFEVGVDF</sequence>
<proteinExistence type="predicted"/>
<reference evidence="2" key="1">
    <citation type="submission" date="2016-11" db="UniProtKB">
        <authorList>
            <consortium name="WormBaseParasite"/>
        </authorList>
    </citation>
    <scope>IDENTIFICATION</scope>
</reference>
<dbReference type="Proteomes" id="UP000095281">
    <property type="component" value="Unplaced"/>
</dbReference>
<keyword evidence="1" id="KW-1185">Reference proteome</keyword>
<name>A0A1I8BE28_MELHA</name>
<evidence type="ECO:0000313" key="1">
    <source>
        <dbReference type="Proteomes" id="UP000095281"/>
    </source>
</evidence>
<dbReference type="WBParaSite" id="MhA1_Contig211.frz3.gene3">
    <property type="protein sequence ID" value="MhA1_Contig211.frz3.gene3"/>
    <property type="gene ID" value="MhA1_Contig211.frz3.gene3"/>
</dbReference>
<dbReference type="AlphaFoldDB" id="A0A1I8BE28"/>